<keyword evidence="11" id="KW-1185">Reference proteome</keyword>
<evidence type="ECO:0000313" key="10">
    <source>
        <dbReference type="EMBL" id="GAW80938.1"/>
    </source>
</evidence>
<feature type="transmembrane region" description="Helical" evidence="9">
    <location>
        <begin position="364"/>
        <end position="382"/>
    </location>
</feature>
<protein>
    <recommendedName>
        <fullName evidence="12">Transporter</fullName>
    </recommendedName>
</protein>
<evidence type="ECO:0000256" key="1">
    <source>
        <dbReference type="ARBA" id="ARBA00004155"/>
    </source>
</evidence>
<evidence type="ECO:0000256" key="9">
    <source>
        <dbReference type="SAM" id="Phobius"/>
    </source>
</evidence>
<feature type="transmembrane region" description="Helical" evidence="9">
    <location>
        <begin position="435"/>
        <end position="458"/>
    </location>
</feature>
<dbReference type="InterPro" id="IPR036259">
    <property type="entry name" value="MFS_trans_sf"/>
</dbReference>
<feature type="transmembrane region" description="Helical" evidence="9">
    <location>
        <begin position="918"/>
        <end position="937"/>
    </location>
</feature>
<gene>
    <name evidence="10" type="ORF">PGO_091380</name>
</gene>
<feature type="transmembrane region" description="Helical" evidence="9">
    <location>
        <begin position="139"/>
        <end position="163"/>
    </location>
</feature>
<evidence type="ECO:0000256" key="3">
    <source>
        <dbReference type="ARBA" id="ARBA00022448"/>
    </source>
</evidence>
<reference evidence="11" key="1">
    <citation type="submission" date="2017-04" db="EMBL/GenBank/DDBJ databases">
        <title>Plasmodium gonderi genome.</title>
        <authorList>
            <person name="Arisue N."/>
            <person name="Honma H."/>
            <person name="Kawai S."/>
            <person name="Tougan T."/>
            <person name="Tanabe K."/>
            <person name="Horii T."/>
        </authorList>
    </citation>
    <scope>NUCLEOTIDE SEQUENCE [LARGE SCALE GENOMIC DNA]</scope>
    <source>
        <strain evidence="11">ATCC 30045</strain>
    </source>
</reference>
<keyword evidence="5 9" id="KW-1133">Transmembrane helix</keyword>
<feature type="transmembrane region" description="Helical" evidence="9">
    <location>
        <begin position="968"/>
        <end position="985"/>
    </location>
</feature>
<feature type="transmembrane region" description="Helical" evidence="9">
    <location>
        <begin position="991"/>
        <end position="1013"/>
    </location>
</feature>
<dbReference type="EMBL" id="BDQF01000010">
    <property type="protein sequence ID" value="GAW80938.1"/>
    <property type="molecule type" value="Genomic_DNA"/>
</dbReference>
<feature type="compositionally biased region" description="Polar residues" evidence="8">
    <location>
        <begin position="561"/>
        <end position="607"/>
    </location>
</feature>
<comment type="caution">
    <text evidence="10">The sequence shown here is derived from an EMBL/GenBank/DDBJ whole genome shotgun (WGS) entry which is preliminary data.</text>
</comment>
<keyword evidence="3" id="KW-0813">Transport</keyword>
<dbReference type="SUPFAM" id="SSF103473">
    <property type="entry name" value="MFS general substrate transporter"/>
    <property type="match status" value="1"/>
</dbReference>
<sequence>MSEYKISSAYFSRKNKILLLICVFFFSCSTHIFKNAFPFLFMLTGVRNEINTNKKTACQISKLLYSKKGSDVESIIEDNVGISAKKDRNGSPWKEHHVPTIGNTYLRERIFLLNKVRQNITNNGPYSCNENDGKNSKSIYLYSNILSLIYCSSLLTYIFILIFDLGKNNYFINSIYIVNLISHFIIFLILSDIQSNNTNLNHDLDMLKTVQNKKMIHVVVKPWDIVINQFENYNDEIETNQYNNIFQNRKKINLLFRKNLQDRLDSKKYLAVGPLEMGAMKIIQNFHLIKKLWMVEKTGTYSRDKKIGSIPTIWRKKRLEKNWKDEMEVTNSKGGKKNSQGDKRYEIEAEEGEDEVVYTYERNYLNYLYLFIIISSICSGYIKIYQKKIMYCIFYVNIGVITSLLILMNNLFKLLAHSLNYVVTNNNSNTDISDYIILFLFIDMFGLLMILIFTYNWFYQKTLWINMHTIFYNYKYICFYHSETYYIYSVDKNIDNILVHIDLCQDKNIQISFCAYMNLQKSIFYDYFRLNTFRKNKLRIIQIDDPKFEVKSTYKGMDSPNDLTSTQNGLTSSQNGLTSAQKGLTSAQNGLTSTQNGLSFTPNGKCSTRNHEHVTPKFTRKQNHSYTMKPYKICIESFNMLNPNSVETTDKESLEINASQVPLTAGHLNTEVVLTNAVPSHCNRPFEDSAYNSNDDVNEEVQVGLEKNTSSFNRGDVRIKNSSNENNQSCIRKQGKKISKGDSVHFLDQHKEGEVESQGEAEMSAVELSSLIYHDRCTQGNAGDKGDFENCLKKKNHDSDCFLENSGNFEKEEKKNVLLIPNYEEEGDIDLHHCDEEGDIDLHYCDEEGDIDLHYCDKKGDINLHYSDEEGDIDLHNSNDFELSHNKDESKVLFMKKRNETFYKIKHKILKMYENIKIFLSSFTFYFFFFIFIYAFLLSVMHIFINYFFYIYLFVFNINIYVSNVYTIIMTFVSLIAIPFSGYIIDNIGSFLSLLLCSSSFILIAISGSIYCYKFNMNSEALAFLFFNLIGISESIIPTVIISQIPTHLCVKNNENITSAFAIFELVTMIIISINNYVFGCFLIKEEYLKGLYILLFFVILVIILIFFLIITIYLKKKQKAHVYMSPRNSELAQPLL</sequence>
<accession>A0A1Y1JH11</accession>
<feature type="transmembrane region" description="Helical" evidence="9">
    <location>
        <begin position="1025"/>
        <end position="1045"/>
    </location>
</feature>
<dbReference type="InterPro" id="IPR052187">
    <property type="entry name" value="MFSD1"/>
</dbReference>
<evidence type="ECO:0000313" key="11">
    <source>
        <dbReference type="Proteomes" id="UP000195521"/>
    </source>
</evidence>
<name>A0A1Y1JH11_PLAGO</name>
<feature type="transmembrane region" description="Helical" evidence="9">
    <location>
        <begin position="1091"/>
        <end position="1115"/>
    </location>
</feature>
<evidence type="ECO:0000256" key="7">
    <source>
        <dbReference type="ARBA" id="ARBA00023228"/>
    </source>
</evidence>
<evidence type="ECO:0000256" key="4">
    <source>
        <dbReference type="ARBA" id="ARBA00022692"/>
    </source>
</evidence>
<evidence type="ECO:0000256" key="5">
    <source>
        <dbReference type="ARBA" id="ARBA00022989"/>
    </source>
</evidence>
<comment type="subcellular location">
    <subcellularLocation>
        <location evidence="1">Lysosome membrane</location>
        <topology evidence="1">Multi-pass membrane protein</topology>
    </subcellularLocation>
</comment>
<feature type="transmembrane region" description="Helical" evidence="9">
    <location>
        <begin position="170"/>
        <end position="190"/>
    </location>
</feature>
<evidence type="ECO:0000256" key="2">
    <source>
        <dbReference type="ARBA" id="ARBA00008335"/>
    </source>
</evidence>
<dbReference type="GO" id="GO:0005765">
    <property type="term" value="C:lysosomal membrane"/>
    <property type="evidence" value="ECO:0007669"/>
    <property type="project" value="UniProtKB-SubCell"/>
</dbReference>
<proteinExistence type="inferred from homology"/>
<evidence type="ECO:0000256" key="8">
    <source>
        <dbReference type="SAM" id="MobiDB-lite"/>
    </source>
</evidence>
<dbReference type="RefSeq" id="XP_028543527.1">
    <property type="nucleotide sequence ID" value="XM_028687726.1"/>
</dbReference>
<feature type="transmembrane region" description="Helical" evidence="9">
    <location>
        <begin position="1057"/>
        <end position="1079"/>
    </location>
</feature>
<keyword evidence="4 9" id="KW-0812">Transmembrane</keyword>
<dbReference type="GeneID" id="39747656"/>
<evidence type="ECO:0000256" key="6">
    <source>
        <dbReference type="ARBA" id="ARBA00023136"/>
    </source>
</evidence>
<keyword evidence="7" id="KW-0458">Lysosome</keyword>
<dbReference type="Proteomes" id="UP000195521">
    <property type="component" value="Unassembled WGS sequence"/>
</dbReference>
<organism evidence="10 11">
    <name type="scientific">Plasmodium gonderi</name>
    <dbReference type="NCBI Taxonomy" id="77519"/>
    <lineage>
        <taxon>Eukaryota</taxon>
        <taxon>Sar</taxon>
        <taxon>Alveolata</taxon>
        <taxon>Apicomplexa</taxon>
        <taxon>Aconoidasida</taxon>
        <taxon>Haemosporida</taxon>
        <taxon>Plasmodiidae</taxon>
        <taxon>Plasmodium</taxon>
        <taxon>Plasmodium (Plasmodium)</taxon>
    </lineage>
</organism>
<feature type="region of interest" description="Disordered" evidence="8">
    <location>
        <begin position="555"/>
        <end position="611"/>
    </location>
</feature>
<dbReference type="PANTHER" id="PTHR23512">
    <property type="entry name" value="MAJOR FACILITATOR SUPERFAMILY DOMAIN-CONTAINING PROTEIN 1"/>
    <property type="match status" value="1"/>
</dbReference>
<dbReference type="OMA" id="SCSTHIF"/>
<dbReference type="AlphaFoldDB" id="A0A1Y1JH11"/>
<feature type="transmembrane region" description="Helical" evidence="9">
    <location>
        <begin position="394"/>
        <end position="415"/>
    </location>
</feature>
<evidence type="ECO:0008006" key="12">
    <source>
        <dbReference type="Google" id="ProtNLM"/>
    </source>
</evidence>
<dbReference type="PROSITE" id="PS51257">
    <property type="entry name" value="PROKAR_LIPOPROTEIN"/>
    <property type="match status" value="1"/>
</dbReference>
<dbReference type="PANTHER" id="PTHR23512:SF3">
    <property type="entry name" value="MAJOR FACILITATOR SUPERFAMILY DOMAIN-CONTAINING PROTEIN 1"/>
    <property type="match status" value="1"/>
</dbReference>
<feature type="transmembrane region" description="Helical" evidence="9">
    <location>
        <begin position="943"/>
        <end position="961"/>
    </location>
</feature>
<keyword evidence="6 9" id="KW-0472">Membrane</keyword>
<dbReference type="OrthoDB" id="372399at2759"/>
<comment type="similarity">
    <text evidence="2">Belongs to the major facilitator superfamily.</text>
</comment>